<name>A0A1M5IL06_9FLAO</name>
<proteinExistence type="predicted"/>
<dbReference type="EMBL" id="FQWL01000001">
    <property type="protein sequence ID" value="SHG28600.1"/>
    <property type="molecule type" value="Genomic_DNA"/>
</dbReference>
<keyword evidence="2" id="KW-1185">Reference proteome</keyword>
<dbReference type="OrthoDB" id="1491023at2"/>
<evidence type="ECO:0000313" key="1">
    <source>
        <dbReference type="EMBL" id="SHG28600.1"/>
    </source>
</evidence>
<dbReference type="STRING" id="570519.SAMN04488116_0758"/>
<reference evidence="2" key="1">
    <citation type="submission" date="2016-11" db="EMBL/GenBank/DDBJ databases">
        <authorList>
            <person name="Varghese N."/>
            <person name="Submissions S."/>
        </authorList>
    </citation>
    <scope>NUCLEOTIDE SEQUENCE [LARGE SCALE GENOMIC DNA]</scope>
    <source>
        <strain evidence="2">DSM 22638</strain>
    </source>
</reference>
<evidence type="ECO:0000313" key="2">
    <source>
        <dbReference type="Proteomes" id="UP000184532"/>
    </source>
</evidence>
<dbReference type="AlphaFoldDB" id="A0A1M5IL06"/>
<dbReference type="Proteomes" id="UP000184532">
    <property type="component" value="Unassembled WGS sequence"/>
</dbReference>
<sequence>MKLLISTAVALLCFIKSPQTDTTSKIIWNNDFVGEWVNDKKQKTMVSKCEIAYEEIGLLVQMWGDCQPTACNWGEKVLEEVEDGTQSFDLIWTSDFAESAITYEMVGEKLKMTHKRRYTDNSGREDMTFVEFFTKQ</sequence>
<organism evidence="1 2">
    <name type="scientific">Flagellimonas flava</name>
    <dbReference type="NCBI Taxonomy" id="570519"/>
    <lineage>
        <taxon>Bacteria</taxon>
        <taxon>Pseudomonadati</taxon>
        <taxon>Bacteroidota</taxon>
        <taxon>Flavobacteriia</taxon>
        <taxon>Flavobacteriales</taxon>
        <taxon>Flavobacteriaceae</taxon>
        <taxon>Flagellimonas</taxon>
    </lineage>
</organism>
<accession>A0A1M5IL06</accession>
<protein>
    <recommendedName>
        <fullName evidence="3">Lipocalin-like domain-containing protein</fullName>
    </recommendedName>
</protein>
<evidence type="ECO:0008006" key="3">
    <source>
        <dbReference type="Google" id="ProtNLM"/>
    </source>
</evidence>
<dbReference type="RefSeq" id="WP_073176544.1">
    <property type="nucleotide sequence ID" value="NZ_FQWL01000001.1"/>
</dbReference>
<gene>
    <name evidence="1" type="ORF">SAMN04488116_0758</name>
</gene>